<name>A0A6P8SBX1_GEOSA</name>
<dbReference type="Gene3D" id="4.10.400.10">
    <property type="entry name" value="Low-density Lipoprotein Receptor"/>
    <property type="match status" value="1"/>
</dbReference>
<dbReference type="KEGG" id="gsh:117367366"/>
<accession>A0A6P8SBX1</accession>
<sequence>MHGTYLLFALLLLRPVLLVSVNWCNVPVEKVCNFLCDCWDCSDENMCGYHKKSTTLGTQFICDFEEDDCGWKDVSTSAYQWVRDQDGISTWGTGPLIDYTLKTNKGWYMAAEYHQGKITATASLRSPVLQEAAATCEIRIHYHIWNAGILEISKGTLTVQVADKNQTYAIWQGPHNSVYAWREIVLYTGRIHGEFEITISSTRSFWERGDLAIDDVEFRHCGLPLPQRLCPSDSFACTTGACVDSDHFCDGTDDCGDNSDERDPKCGEFDRCTFEQDLCKWSMAQQQGMWTRTNGFQPARDHTSNNRSGYFLYAGSNSTDSKEIAATLLSPTIQATNDGACYLVLYYYMSGSDTCNLSIKTHASGNVNEVGRKAGNLGEGWFRERVVFLAPENFQVVIEGTIGEGEMGCLALDDLYLSPGCKIANGSLSFSKDPQPLSSPCTKGEFLCADNTCILEDLVCNFQNNCKDGTDEMNCGGTDFESSDSDWMDRSIGRLKWTPVKVNGTLPDKDHTTNTSAGHYLSLQRAEGLHLTAAKVESPLLGPSGLACTMKMYYYLHSGGSIAVYIIDPVLGTHRLSWHIQGDQGLDWQYIKIPVGENTRRFQIQLISSAESSAAAVDDIKFVDCHPNTYLSEEVSCNFEKGLCGWHQDQSDDFDWARDNGHGVVFSRHRPGFDHTLGTGYFLYVDAQVKRGWTARLITYLISSEVKMQCLSFWYHMYGPHIGTLILKIRYDGGNENLLWTETGSHGNVWHHGFHTLEPQDGKKYQLIFEALYDGDFGDIALDDITLRSDACAPQKRCSFEVGTCGFNSGDGKYTWKRQNSIMRSTISGPGMDHTRQTVRGYYMIADTSKTVLPSGQTVLMNSEPYEPFPQEQCLEFYYHMSTKSPGSLNIYVEEGKKEKRQVFSVNRKQEDTWHYSSITIQTERSWKLILEAVSSGKDHSYIAIDDIYLSDHRCPKPGCCDFETGTCGWSNTQSLDGYKWDWSKGEVPSKYPGPNTDHTLGNKEGHYAFFDTSLLNSEEAKAGLMSEHLPATTGSCFKFWYHMDFSEQFHKGKLTMKLYTSAGQLTIWSIEGHQSRGWLNKKILVESPVEFQIVFEATKGIWVGAGTIALDDIDYTEGETCEAVQAGDQTENPTKKSNTGVVVTSVLLAIALLVLALLGIRYCLKKQKHQESISESLENPDRIQGFDNFVFSTDQENIIASFPTDNTHY</sequence>
<dbReference type="AlphaFoldDB" id="A0A6P8SBX1"/>
<evidence type="ECO:0000313" key="7">
    <source>
        <dbReference type="RefSeq" id="XP_033815702.1"/>
    </source>
</evidence>
<feature type="domain" description="MAM" evidence="5">
    <location>
        <begin position="635"/>
        <end position="794"/>
    </location>
</feature>
<dbReference type="PROSITE" id="PS01209">
    <property type="entry name" value="LDLRA_1"/>
    <property type="match status" value="2"/>
</dbReference>
<protein>
    <submittedName>
        <fullName evidence="7">Apical endosomal glycoprotein isoform X1</fullName>
    </submittedName>
</protein>
<feature type="domain" description="MAM" evidence="5">
    <location>
        <begin position="60"/>
        <end position="223"/>
    </location>
</feature>
<dbReference type="InParanoid" id="A0A6P8SBX1"/>
<dbReference type="Proteomes" id="UP000515159">
    <property type="component" value="Chromosome 10"/>
</dbReference>
<feature type="transmembrane region" description="Helical" evidence="3">
    <location>
        <begin position="1142"/>
        <end position="1165"/>
    </location>
</feature>
<evidence type="ECO:0000256" key="2">
    <source>
        <dbReference type="PROSITE-ProRule" id="PRU00124"/>
    </source>
</evidence>
<dbReference type="InterPro" id="IPR013320">
    <property type="entry name" value="ConA-like_dom_sf"/>
</dbReference>
<dbReference type="CDD" id="cd00112">
    <property type="entry name" value="LDLa"/>
    <property type="match status" value="2"/>
</dbReference>
<feature type="disulfide bond" evidence="2">
    <location>
        <begin position="230"/>
        <end position="242"/>
    </location>
</feature>
<feature type="disulfide bond" evidence="2">
    <location>
        <begin position="237"/>
        <end position="255"/>
    </location>
</feature>
<feature type="chain" id="PRO_5027789345" evidence="4">
    <location>
        <begin position="19"/>
        <end position="1210"/>
    </location>
</feature>
<keyword evidence="3" id="KW-0472">Membrane</keyword>
<dbReference type="PROSITE" id="PS50060">
    <property type="entry name" value="MAM_2"/>
    <property type="match status" value="6"/>
</dbReference>
<proteinExistence type="predicted"/>
<dbReference type="PROSITE" id="PS50068">
    <property type="entry name" value="LDLRA_2"/>
    <property type="match status" value="2"/>
</dbReference>
<dbReference type="SMART" id="SM00192">
    <property type="entry name" value="LDLa"/>
    <property type="match status" value="2"/>
</dbReference>
<dbReference type="CTD" id="158056"/>
<keyword evidence="6" id="KW-1185">Reference proteome</keyword>
<feature type="domain" description="MAM" evidence="5">
    <location>
        <begin position="270"/>
        <end position="423"/>
    </location>
</feature>
<dbReference type="SUPFAM" id="SSF57424">
    <property type="entry name" value="LDL receptor-like module"/>
    <property type="match status" value="2"/>
</dbReference>
<dbReference type="RefSeq" id="XP_033815702.1">
    <property type="nucleotide sequence ID" value="XM_033959811.1"/>
</dbReference>
<dbReference type="SUPFAM" id="SSF49899">
    <property type="entry name" value="Concanavalin A-like lectins/glucanases"/>
    <property type="match status" value="6"/>
</dbReference>
<dbReference type="Pfam" id="PF00629">
    <property type="entry name" value="MAM"/>
    <property type="match status" value="6"/>
</dbReference>
<feature type="disulfide bond" evidence="2">
    <location>
        <begin position="448"/>
        <end position="466"/>
    </location>
</feature>
<reference evidence="7" key="1">
    <citation type="submission" date="2025-08" db="UniProtKB">
        <authorList>
            <consortium name="RefSeq"/>
        </authorList>
    </citation>
    <scope>IDENTIFICATION</scope>
</reference>
<organism evidence="6 7">
    <name type="scientific">Geotrypetes seraphini</name>
    <name type="common">Gaboon caecilian</name>
    <name type="synonym">Caecilia seraphini</name>
    <dbReference type="NCBI Taxonomy" id="260995"/>
    <lineage>
        <taxon>Eukaryota</taxon>
        <taxon>Metazoa</taxon>
        <taxon>Chordata</taxon>
        <taxon>Craniata</taxon>
        <taxon>Vertebrata</taxon>
        <taxon>Euteleostomi</taxon>
        <taxon>Amphibia</taxon>
        <taxon>Gymnophiona</taxon>
        <taxon>Geotrypetes</taxon>
    </lineage>
</organism>
<evidence type="ECO:0000313" key="6">
    <source>
        <dbReference type="Proteomes" id="UP000515159"/>
    </source>
</evidence>
<keyword evidence="4" id="KW-0732">Signal</keyword>
<feature type="domain" description="MAM" evidence="5">
    <location>
        <begin position="476"/>
        <end position="627"/>
    </location>
</feature>
<feature type="disulfide bond" evidence="2">
    <location>
        <begin position="460"/>
        <end position="475"/>
    </location>
</feature>
<evidence type="ECO:0000256" key="1">
    <source>
        <dbReference type="ARBA" id="ARBA00023157"/>
    </source>
</evidence>
<feature type="domain" description="MAM" evidence="5">
    <location>
        <begin position="959"/>
        <end position="1124"/>
    </location>
</feature>
<dbReference type="CDD" id="cd06263">
    <property type="entry name" value="MAM"/>
    <property type="match status" value="5"/>
</dbReference>
<dbReference type="InterPro" id="IPR036055">
    <property type="entry name" value="LDL_receptor-like_sf"/>
</dbReference>
<dbReference type="PRINTS" id="PR00020">
    <property type="entry name" value="MAMDOMAIN"/>
</dbReference>
<feature type="disulfide bond" evidence="2">
    <location>
        <begin position="441"/>
        <end position="453"/>
    </location>
</feature>
<dbReference type="PANTHER" id="PTHR23282:SF129">
    <property type="entry name" value="APICAL ENDOSOMAL GLYCOPROTEIN"/>
    <property type="match status" value="1"/>
</dbReference>
<keyword evidence="3" id="KW-0812">Transmembrane</keyword>
<dbReference type="InterPro" id="IPR023415">
    <property type="entry name" value="LDLR_class-A_CS"/>
</dbReference>
<dbReference type="Gene3D" id="2.60.120.200">
    <property type="match status" value="6"/>
</dbReference>
<dbReference type="GeneID" id="117367366"/>
<feature type="signal peptide" evidence="4">
    <location>
        <begin position="1"/>
        <end position="18"/>
    </location>
</feature>
<dbReference type="FunCoup" id="A0A6P8SBX1">
    <property type="interactions" value="276"/>
</dbReference>
<dbReference type="SMART" id="SM00137">
    <property type="entry name" value="MAM"/>
    <property type="match status" value="6"/>
</dbReference>
<evidence type="ECO:0000259" key="5">
    <source>
        <dbReference type="PROSITE" id="PS50060"/>
    </source>
</evidence>
<gene>
    <name evidence="7" type="primary">MAMDC4</name>
</gene>
<keyword evidence="1 2" id="KW-1015">Disulfide bond</keyword>
<feature type="domain" description="MAM" evidence="5">
    <location>
        <begin position="796"/>
        <end position="957"/>
    </location>
</feature>
<evidence type="ECO:0000256" key="3">
    <source>
        <dbReference type="SAM" id="Phobius"/>
    </source>
</evidence>
<evidence type="ECO:0000256" key="4">
    <source>
        <dbReference type="SAM" id="SignalP"/>
    </source>
</evidence>
<dbReference type="PRINTS" id="PR00261">
    <property type="entry name" value="LDLRECEPTOR"/>
</dbReference>
<dbReference type="InterPro" id="IPR000998">
    <property type="entry name" value="MAM_dom"/>
</dbReference>
<dbReference type="GO" id="GO:0016020">
    <property type="term" value="C:membrane"/>
    <property type="evidence" value="ECO:0007669"/>
    <property type="project" value="InterPro"/>
</dbReference>
<dbReference type="Pfam" id="PF00057">
    <property type="entry name" value="Ldl_recept_a"/>
    <property type="match status" value="2"/>
</dbReference>
<dbReference type="OrthoDB" id="8847287at2759"/>
<dbReference type="InterPro" id="IPR051560">
    <property type="entry name" value="MAM_domain-containing"/>
</dbReference>
<keyword evidence="3" id="KW-1133">Transmembrane helix</keyword>
<dbReference type="PANTHER" id="PTHR23282">
    <property type="entry name" value="APICAL ENDOSOMAL GLYCOPROTEIN PRECURSOR"/>
    <property type="match status" value="1"/>
</dbReference>
<dbReference type="InterPro" id="IPR002172">
    <property type="entry name" value="LDrepeatLR_classA_rpt"/>
</dbReference>
<comment type="caution">
    <text evidence="2">Lacks conserved residue(s) required for the propagation of feature annotation.</text>
</comment>